<reference evidence="2 3" key="1">
    <citation type="submission" date="2019-08" db="EMBL/GenBank/DDBJ databases">
        <title>A chromosome-level genome assembly, high-density linkage maps, and genome scans reveal the genomic architecture of hybrid incompatibilities underlying speciation via character displacement in darters (Percidae: Etheostominae).</title>
        <authorList>
            <person name="Moran R.L."/>
            <person name="Catchen J.M."/>
            <person name="Fuller R.C."/>
        </authorList>
    </citation>
    <scope>NUCLEOTIDE SEQUENCE [LARGE SCALE GENOMIC DNA]</scope>
    <source>
        <strain evidence="2">EspeVRDwgs_2016</strain>
        <tissue evidence="2">Muscle</tissue>
    </source>
</reference>
<evidence type="ECO:0000313" key="2">
    <source>
        <dbReference type="EMBL" id="KAA8590969.1"/>
    </source>
</evidence>
<evidence type="ECO:0000313" key="3">
    <source>
        <dbReference type="Proteomes" id="UP000327493"/>
    </source>
</evidence>
<gene>
    <name evidence="2" type="ORF">FQN60_001912</name>
</gene>
<accession>A0A5J5DBD4</accession>
<evidence type="ECO:0000256" key="1">
    <source>
        <dbReference type="SAM" id="MobiDB-lite"/>
    </source>
</evidence>
<name>A0A5J5DBD4_9PERO</name>
<feature type="region of interest" description="Disordered" evidence="1">
    <location>
        <begin position="15"/>
        <end position="70"/>
    </location>
</feature>
<organism evidence="2 3">
    <name type="scientific">Etheostoma spectabile</name>
    <name type="common">orangethroat darter</name>
    <dbReference type="NCBI Taxonomy" id="54343"/>
    <lineage>
        <taxon>Eukaryota</taxon>
        <taxon>Metazoa</taxon>
        <taxon>Chordata</taxon>
        <taxon>Craniata</taxon>
        <taxon>Vertebrata</taxon>
        <taxon>Euteleostomi</taxon>
        <taxon>Actinopterygii</taxon>
        <taxon>Neopterygii</taxon>
        <taxon>Teleostei</taxon>
        <taxon>Neoteleostei</taxon>
        <taxon>Acanthomorphata</taxon>
        <taxon>Eupercaria</taxon>
        <taxon>Perciformes</taxon>
        <taxon>Percoidei</taxon>
        <taxon>Percidae</taxon>
        <taxon>Etheostomatinae</taxon>
        <taxon>Etheostoma</taxon>
    </lineage>
</organism>
<comment type="caution">
    <text evidence="2">The sequence shown here is derived from an EMBL/GenBank/DDBJ whole genome shotgun (WGS) entry which is preliminary data.</text>
</comment>
<dbReference type="Proteomes" id="UP000327493">
    <property type="component" value="Chromosome 7"/>
</dbReference>
<proteinExistence type="predicted"/>
<protein>
    <submittedName>
        <fullName evidence="2">Uncharacterized protein</fullName>
    </submittedName>
</protein>
<sequence length="70" mass="7375">MDGLMKMNGFKSLASNESDSARLTGPKMSVCGKDEEGRAESPVSSCLSLKSDHSKDIPLAFGNDPGLLDT</sequence>
<dbReference type="EMBL" id="VOFY01000007">
    <property type="protein sequence ID" value="KAA8590969.1"/>
    <property type="molecule type" value="Genomic_DNA"/>
</dbReference>
<dbReference type="AlphaFoldDB" id="A0A5J5DBD4"/>
<feature type="non-terminal residue" evidence="2">
    <location>
        <position position="70"/>
    </location>
</feature>
<keyword evidence="3" id="KW-1185">Reference proteome</keyword>